<organism evidence="4 5">
    <name type="scientific">Astrephomene gubernaculifera</name>
    <dbReference type="NCBI Taxonomy" id="47775"/>
    <lineage>
        <taxon>Eukaryota</taxon>
        <taxon>Viridiplantae</taxon>
        <taxon>Chlorophyta</taxon>
        <taxon>core chlorophytes</taxon>
        <taxon>Chlorophyceae</taxon>
        <taxon>CS clade</taxon>
        <taxon>Chlamydomonadales</taxon>
        <taxon>Astrephomenaceae</taxon>
        <taxon>Astrephomene</taxon>
    </lineage>
</organism>
<dbReference type="Proteomes" id="UP001054857">
    <property type="component" value="Unassembled WGS sequence"/>
</dbReference>
<feature type="transmembrane region" description="Helical" evidence="2">
    <location>
        <begin position="126"/>
        <end position="147"/>
    </location>
</feature>
<feature type="compositionally biased region" description="Low complexity" evidence="1">
    <location>
        <begin position="478"/>
        <end position="489"/>
    </location>
</feature>
<feature type="compositionally biased region" description="Gly residues" evidence="1">
    <location>
        <begin position="508"/>
        <end position="517"/>
    </location>
</feature>
<reference evidence="4 5" key="1">
    <citation type="journal article" date="2021" name="Sci. Rep.">
        <title>Genome sequencing of the multicellular alga Astrephomene provides insights into convergent evolution of germ-soma differentiation.</title>
        <authorList>
            <person name="Yamashita S."/>
            <person name="Yamamoto K."/>
            <person name="Matsuzaki R."/>
            <person name="Suzuki S."/>
            <person name="Yamaguchi H."/>
            <person name="Hirooka S."/>
            <person name="Minakuchi Y."/>
            <person name="Miyagishima S."/>
            <person name="Kawachi M."/>
            <person name="Toyoda A."/>
            <person name="Nozaki H."/>
        </authorList>
    </citation>
    <scope>NUCLEOTIDE SEQUENCE [LARGE SCALE GENOMIC DNA]</scope>
    <source>
        <strain evidence="4 5">NIES-4017</strain>
    </source>
</reference>
<feature type="signal peptide" evidence="3">
    <location>
        <begin position="1"/>
        <end position="20"/>
    </location>
</feature>
<evidence type="ECO:0000256" key="2">
    <source>
        <dbReference type="SAM" id="Phobius"/>
    </source>
</evidence>
<proteinExistence type="predicted"/>
<accession>A0AAD3DZG0</accession>
<protein>
    <submittedName>
        <fullName evidence="4">Uncharacterized protein</fullName>
    </submittedName>
</protein>
<evidence type="ECO:0000313" key="5">
    <source>
        <dbReference type="Proteomes" id="UP001054857"/>
    </source>
</evidence>
<dbReference type="GO" id="GO:0016020">
    <property type="term" value="C:membrane"/>
    <property type="evidence" value="ECO:0007669"/>
    <property type="project" value="TreeGrafter"/>
</dbReference>
<feature type="transmembrane region" description="Helical" evidence="2">
    <location>
        <begin position="389"/>
        <end position="410"/>
    </location>
</feature>
<dbReference type="EMBL" id="BMAR01000042">
    <property type="protein sequence ID" value="GFR50905.1"/>
    <property type="molecule type" value="Genomic_DNA"/>
</dbReference>
<feature type="compositionally biased region" description="Low complexity" evidence="1">
    <location>
        <begin position="81"/>
        <end position="90"/>
    </location>
</feature>
<feature type="region of interest" description="Disordered" evidence="1">
    <location>
        <begin position="450"/>
        <end position="530"/>
    </location>
</feature>
<keyword evidence="5" id="KW-1185">Reference proteome</keyword>
<dbReference type="AlphaFoldDB" id="A0AAD3DZG0"/>
<feature type="transmembrane region" description="Helical" evidence="2">
    <location>
        <begin position="259"/>
        <end position="280"/>
    </location>
</feature>
<feature type="transmembrane region" description="Helical" evidence="2">
    <location>
        <begin position="153"/>
        <end position="174"/>
    </location>
</feature>
<keyword evidence="2" id="KW-0812">Transmembrane</keyword>
<feature type="transmembrane region" description="Helical" evidence="2">
    <location>
        <begin position="362"/>
        <end position="383"/>
    </location>
</feature>
<feature type="region of interest" description="Disordered" evidence="1">
    <location>
        <begin position="69"/>
        <end position="90"/>
    </location>
</feature>
<feature type="transmembrane region" description="Helical" evidence="2">
    <location>
        <begin position="96"/>
        <end position="119"/>
    </location>
</feature>
<evidence type="ECO:0000256" key="1">
    <source>
        <dbReference type="SAM" id="MobiDB-lite"/>
    </source>
</evidence>
<dbReference type="PANTHER" id="PTHR11040:SF70">
    <property type="entry name" value="OS05G0316100 PROTEIN"/>
    <property type="match status" value="1"/>
</dbReference>
<keyword evidence="3" id="KW-0732">Signal</keyword>
<feature type="transmembrane region" description="Helical" evidence="2">
    <location>
        <begin position="223"/>
        <end position="247"/>
    </location>
</feature>
<feature type="transmembrane region" description="Helical" evidence="2">
    <location>
        <begin position="286"/>
        <end position="307"/>
    </location>
</feature>
<sequence length="530" mass="53473">METGRFLLVALLLAAPIVGSQEVGPDHSASSGLHEAVAKRATDLARAPDGTIATDVPLPAIRAHGGINAAANEDGDPSRGTSDTPHSDTSSSSVSLWLLLAMTMVMALLSGVGALPYLFTGKLDPYWSGIANAVGCGVMLAASFDLLEESKTYSASLVLGGILLGVLAMAYSQSWLSRFEDVSFSDLQGADARKAMLIIGVMAAHAFGEGSGVGVSFSGPRGWAQGLLVTIAIGLHNIPEGMAVATIMVARGTPPRTALYWTLLSALPQGIVAVPSYVFVETFSGLLPIALGFAAGCMIWIVFAELIPDALETAEHGHVATAATLSAAALQCISMVIAKLERADGSVASPIAADLGLLLPDLLLLLPGFLAPPAAAALASVLLPSLPVAMGVTTGVGAWTGLAGLIGLLVRQRMEKHAAVMWAAAGAATCAGLWRGLGALGGAAGAGGGSVGGGRSASGSSEGSPRDPLQVENGLSEYGSGQQQQQYQSHRSSLEQQQQQGAAMCGGSHAGNGGWGPGSTSVHATSVAIG</sequence>
<keyword evidence="2" id="KW-1133">Transmembrane helix</keyword>
<evidence type="ECO:0000313" key="4">
    <source>
        <dbReference type="EMBL" id="GFR50905.1"/>
    </source>
</evidence>
<name>A0AAD3DZG0_9CHLO</name>
<comment type="caution">
    <text evidence="4">The sequence shown here is derived from an EMBL/GenBank/DDBJ whole genome shotgun (WGS) entry which is preliminary data.</text>
</comment>
<feature type="transmembrane region" description="Helical" evidence="2">
    <location>
        <begin position="195"/>
        <end position="217"/>
    </location>
</feature>
<feature type="non-terminal residue" evidence="4">
    <location>
        <position position="530"/>
    </location>
</feature>
<gene>
    <name evidence="4" type="ORF">Agub_g13203</name>
</gene>
<evidence type="ECO:0000256" key="3">
    <source>
        <dbReference type="SAM" id="SignalP"/>
    </source>
</evidence>
<keyword evidence="2" id="KW-0472">Membrane</keyword>
<dbReference type="PANTHER" id="PTHR11040">
    <property type="entry name" value="ZINC/IRON TRANSPORTER"/>
    <property type="match status" value="1"/>
</dbReference>
<feature type="chain" id="PRO_5042180792" evidence="3">
    <location>
        <begin position="21"/>
        <end position="530"/>
    </location>
</feature>
<dbReference type="GO" id="GO:0005385">
    <property type="term" value="F:zinc ion transmembrane transporter activity"/>
    <property type="evidence" value="ECO:0007669"/>
    <property type="project" value="TreeGrafter"/>
</dbReference>